<evidence type="ECO:0000313" key="1">
    <source>
        <dbReference type="EMBL" id="GAI61478.1"/>
    </source>
</evidence>
<reference evidence="1" key="1">
    <citation type="journal article" date="2014" name="Front. Microbiol.">
        <title>High frequency of phylogenetically diverse reductive dehalogenase-homologous genes in deep subseafloor sedimentary metagenomes.</title>
        <authorList>
            <person name="Kawai M."/>
            <person name="Futagami T."/>
            <person name="Toyoda A."/>
            <person name="Takaki Y."/>
            <person name="Nishi S."/>
            <person name="Hori S."/>
            <person name="Arai W."/>
            <person name="Tsubouchi T."/>
            <person name="Morono Y."/>
            <person name="Uchiyama I."/>
            <person name="Ito T."/>
            <person name="Fujiyama A."/>
            <person name="Inagaki F."/>
            <person name="Takami H."/>
        </authorList>
    </citation>
    <scope>NUCLEOTIDE SEQUENCE</scope>
    <source>
        <strain evidence="1">Expedition CK06-06</strain>
    </source>
</reference>
<organism evidence="1">
    <name type="scientific">marine sediment metagenome</name>
    <dbReference type="NCBI Taxonomy" id="412755"/>
    <lineage>
        <taxon>unclassified sequences</taxon>
        <taxon>metagenomes</taxon>
        <taxon>ecological metagenomes</taxon>
    </lineage>
</organism>
<name>X1PZW7_9ZZZZ</name>
<dbReference type="EMBL" id="BARV01045907">
    <property type="protein sequence ID" value="GAI61478.1"/>
    <property type="molecule type" value="Genomic_DNA"/>
</dbReference>
<sequence length="37" mass="4101">NPVSGLIFILTRRFLFSYFLLDTPDATLRQAAGTAIT</sequence>
<proteinExistence type="predicted"/>
<feature type="non-terminal residue" evidence="1">
    <location>
        <position position="1"/>
    </location>
</feature>
<protein>
    <submittedName>
        <fullName evidence="1">Uncharacterized protein</fullName>
    </submittedName>
</protein>
<comment type="caution">
    <text evidence="1">The sequence shown here is derived from an EMBL/GenBank/DDBJ whole genome shotgun (WGS) entry which is preliminary data.</text>
</comment>
<dbReference type="AlphaFoldDB" id="X1PZW7"/>
<gene>
    <name evidence="1" type="ORF">S06H3_66900</name>
</gene>
<accession>X1PZW7</accession>